<evidence type="ECO:0000256" key="1">
    <source>
        <dbReference type="ARBA" id="ARBA00022741"/>
    </source>
</evidence>
<evidence type="ECO:0008006" key="4">
    <source>
        <dbReference type="Google" id="ProtNLM"/>
    </source>
</evidence>
<reference evidence="3" key="2">
    <citation type="journal article" date="2014" name="ISME J.">
        <title>Microbial stratification in low pH oxic and suboxic macroscopic growths along an acid mine drainage.</title>
        <authorList>
            <person name="Mendez-Garcia C."/>
            <person name="Mesa V."/>
            <person name="Sprenger R.R."/>
            <person name="Richter M."/>
            <person name="Diez M.S."/>
            <person name="Solano J."/>
            <person name="Bargiela R."/>
            <person name="Golyshina O.V."/>
            <person name="Manteca A."/>
            <person name="Ramos J.L."/>
            <person name="Gallego J.R."/>
            <person name="Llorente I."/>
            <person name="Martins Dos Santos V.A."/>
            <person name="Jensen O.N."/>
            <person name="Pelaez A.I."/>
            <person name="Sanchez J."/>
            <person name="Ferrer M."/>
        </authorList>
    </citation>
    <scope>NUCLEOTIDE SEQUENCE</scope>
</reference>
<keyword evidence="1" id="KW-0547">Nucleotide-binding</keyword>
<dbReference type="GO" id="GO:0005829">
    <property type="term" value="C:cytosol"/>
    <property type="evidence" value="ECO:0007669"/>
    <property type="project" value="TreeGrafter"/>
</dbReference>
<dbReference type="EMBL" id="AUZX01012724">
    <property type="protein sequence ID" value="EQD37967.1"/>
    <property type="molecule type" value="Genomic_DNA"/>
</dbReference>
<dbReference type="SUPFAM" id="SSF52540">
    <property type="entry name" value="P-loop containing nucleoside triphosphate hydrolases"/>
    <property type="match status" value="1"/>
</dbReference>
<dbReference type="PANTHER" id="PTHR43384">
    <property type="entry name" value="SEPTUM SITE-DETERMINING PROTEIN MIND HOMOLOG, CHLOROPLASTIC-RELATED"/>
    <property type="match status" value="1"/>
</dbReference>
<name>T0Z188_9ZZZZ</name>
<dbReference type="Gene3D" id="3.40.50.300">
    <property type="entry name" value="P-loop containing nucleotide triphosphate hydrolases"/>
    <property type="match status" value="1"/>
</dbReference>
<gene>
    <name evidence="3" type="ORF">B1A_17294</name>
</gene>
<dbReference type="NCBIfam" id="NF047398">
    <property type="entry name" value="AAA_KGGVGR"/>
    <property type="match status" value="1"/>
</dbReference>
<evidence type="ECO:0000313" key="3">
    <source>
        <dbReference type="EMBL" id="EQD37967.1"/>
    </source>
</evidence>
<dbReference type="PANTHER" id="PTHR43384:SF6">
    <property type="entry name" value="SEPTUM SITE-DETERMINING PROTEIN MIND HOMOLOG, CHLOROPLASTIC"/>
    <property type="match status" value="1"/>
</dbReference>
<proteinExistence type="predicted"/>
<dbReference type="AlphaFoldDB" id="T0Z188"/>
<dbReference type="InterPro" id="IPR050625">
    <property type="entry name" value="ParA/MinD_ATPase"/>
</dbReference>
<feature type="non-terminal residue" evidence="3">
    <location>
        <position position="250"/>
    </location>
</feature>
<keyword evidence="2" id="KW-0067">ATP-binding</keyword>
<accession>T0Z188</accession>
<dbReference type="GO" id="GO:0005524">
    <property type="term" value="F:ATP binding"/>
    <property type="evidence" value="ECO:0007669"/>
    <property type="project" value="UniProtKB-KW"/>
</dbReference>
<protein>
    <recommendedName>
        <fullName evidence="4">ParA family protein</fullName>
    </recommendedName>
</protein>
<dbReference type="InterPro" id="IPR027417">
    <property type="entry name" value="P-loop_NTPase"/>
</dbReference>
<dbReference type="GO" id="GO:0009898">
    <property type="term" value="C:cytoplasmic side of plasma membrane"/>
    <property type="evidence" value="ECO:0007669"/>
    <property type="project" value="TreeGrafter"/>
</dbReference>
<sequence>MEIRYSSEALQVEKWLEVVFGHAYDVDRRIIHLCIADTSYPVELIHEVAPPVLAVGRAYPLWRDVTYLSAAEFELPADDAAQPQVVERNNYPQTWETAPDLVSFHSFKGGVGRTTALMTYVAACMQAASVSPKKILVVDADLEAPGVSFWLDEVNRPTVSFVQMLEALHYPPAELGITLNFFADELRKTSLSVAGMQRELFVLPAALDLAEIQDMPVVPEHLARNPSNPWQLSDHLHRLGQLLGADAVFI</sequence>
<reference evidence="3" key="1">
    <citation type="submission" date="2013-08" db="EMBL/GenBank/DDBJ databases">
        <authorList>
            <person name="Mendez C."/>
            <person name="Richter M."/>
            <person name="Ferrer M."/>
            <person name="Sanchez J."/>
        </authorList>
    </citation>
    <scope>NUCLEOTIDE SEQUENCE</scope>
</reference>
<evidence type="ECO:0000256" key="2">
    <source>
        <dbReference type="ARBA" id="ARBA00022840"/>
    </source>
</evidence>
<dbReference type="GO" id="GO:0016887">
    <property type="term" value="F:ATP hydrolysis activity"/>
    <property type="evidence" value="ECO:0007669"/>
    <property type="project" value="TreeGrafter"/>
</dbReference>
<organism evidence="3">
    <name type="scientific">mine drainage metagenome</name>
    <dbReference type="NCBI Taxonomy" id="410659"/>
    <lineage>
        <taxon>unclassified sequences</taxon>
        <taxon>metagenomes</taxon>
        <taxon>ecological metagenomes</taxon>
    </lineage>
</organism>
<dbReference type="GO" id="GO:0051782">
    <property type="term" value="P:negative regulation of cell division"/>
    <property type="evidence" value="ECO:0007669"/>
    <property type="project" value="TreeGrafter"/>
</dbReference>
<comment type="caution">
    <text evidence="3">The sequence shown here is derived from an EMBL/GenBank/DDBJ whole genome shotgun (WGS) entry which is preliminary data.</text>
</comment>